<dbReference type="PRINTS" id="PR00368">
    <property type="entry name" value="FADPNR"/>
</dbReference>
<dbReference type="InterPro" id="IPR036188">
    <property type="entry name" value="FAD/NAD-bd_sf"/>
</dbReference>
<dbReference type="InterPro" id="IPR023753">
    <property type="entry name" value="FAD/NAD-binding_dom"/>
</dbReference>
<dbReference type="Proteomes" id="UP000553963">
    <property type="component" value="Unassembled WGS sequence"/>
</dbReference>
<name>A0A840ARY9_9HYPH</name>
<feature type="domain" description="Reductase C-terminal" evidence="6">
    <location>
        <begin position="321"/>
        <end position="405"/>
    </location>
</feature>
<sequence length="420" mass="44026">MGIGRIAIVGTGHAGVQAAASLRQDGFEGELFLIGEETDLPYHKPPLSKTFLKDDVPQLQLLRPEDFYARNRVELLSGRCVSAIDPAGKRLEFTHGGVLSFDRLVLATGARPRLPAVPGTDLEGVLALRNRADGLALRAALPAAGDVVVVGGGFIGMELASTFAALGRSVAVLEAAPRILGRAVSPLISDHLADRAVASGIRILTGTGLAAIAGEAGRVRRITTGDGQSLPAQLVVIGIGVEPNVELAAAAGLAFSNGIAVDAAFRTSAPDIYAVGDVASYEHWLAGRVLRLESVQNATDQARSAAAHLLGRPAPFRAVPWFWSDQGDARLQMVGLAYDPDRDVVRGDPQSGAFSVFRYRGDRLLSIETVNRPSDHMLGRKLLAAGIAPPIAMVRDAGADLRSLLEGEPKTSARAAVVSS</sequence>
<dbReference type="GO" id="GO:0051213">
    <property type="term" value="F:dioxygenase activity"/>
    <property type="evidence" value="ECO:0007669"/>
    <property type="project" value="UniProtKB-KW"/>
</dbReference>
<organism evidence="7 8">
    <name type="scientific">Kaistia hirudinis</name>
    <dbReference type="NCBI Taxonomy" id="1293440"/>
    <lineage>
        <taxon>Bacteria</taxon>
        <taxon>Pseudomonadati</taxon>
        <taxon>Pseudomonadota</taxon>
        <taxon>Alphaproteobacteria</taxon>
        <taxon>Hyphomicrobiales</taxon>
        <taxon>Kaistiaceae</taxon>
        <taxon>Kaistia</taxon>
    </lineage>
</organism>
<dbReference type="PANTHER" id="PTHR43557">
    <property type="entry name" value="APOPTOSIS-INDUCING FACTOR 1"/>
    <property type="match status" value="1"/>
</dbReference>
<dbReference type="EMBL" id="JACIDS010000005">
    <property type="protein sequence ID" value="MBB3933019.1"/>
    <property type="molecule type" value="Genomic_DNA"/>
</dbReference>
<dbReference type="Gene3D" id="3.50.50.60">
    <property type="entry name" value="FAD/NAD(P)-binding domain"/>
    <property type="match status" value="2"/>
</dbReference>
<dbReference type="EC" id="1.18.1.3" evidence="7"/>
<evidence type="ECO:0000313" key="8">
    <source>
        <dbReference type="Proteomes" id="UP000553963"/>
    </source>
</evidence>
<evidence type="ECO:0000259" key="6">
    <source>
        <dbReference type="Pfam" id="PF14759"/>
    </source>
</evidence>
<dbReference type="Gene3D" id="3.30.390.30">
    <property type="match status" value="1"/>
</dbReference>
<dbReference type="Pfam" id="PF14759">
    <property type="entry name" value="Reductase_C"/>
    <property type="match status" value="1"/>
</dbReference>
<keyword evidence="3" id="KW-0274">FAD</keyword>
<evidence type="ECO:0000256" key="4">
    <source>
        <dbReference type="ARBA" id="ARBA00023002"/>
    </source>
</evidence>
<reference evidence="7 8" key="1">
    <citation type="submission" date="2020-08" db="EMBL/GenBank/DDBJ databases">
        <title>Genomic Encyclopedia of Type Strains, Phase IV (KMG-IV): sequencing the most valuable type-strain genomes for metagenomic binning, comparative biology and taxonomic classification.</title>
        <authorList>
            <person name="Goeker M."/>
        </authorList>
    </citation>
    <scope>NUCLEOTIDE SEQUENCE [LARGE SCALE GENOMIC DNA]</scope>
    <source>
        <strain evidence="7 8">DSM 25966</strain>
    </source>
</reference>
<accession>A0A840ARY9</accession>
<dbReference type="InterPro" id="IPR050446">
    <property type="entry name" value="FAD-oxidoreductase/Apoptosis"/>
</dbReference>
<dbReference type="RefSeq" id="WP_183400671.1">
    <property type="nucleotide sequence ID" value="NZ_JACIDS010000005.1"/>
</dbReference>
<proteinExistence type="predicted"/>
<dbReference type="GO" id="GO:0016651">
    <property type="term" value="F:oxidoreductase activity, acting on NAD(P)H"/>
    <property type="evidence" value="ECO:0007669"/>
    <property type="project" value="TreeGrafter"/>
</dbReference>
<keyword evidence="7" id="KW-0223">Dioxygenase</keyword>
<protein>
    <submittedName>
        <fullName evidence="7">3-phenylpropionate/trans-cinnamate dioxygenase ferredoxin reductase subunit</fullName>
        <ecNumber evidence="7">1.18.1.3</ecNumber>
    </submittedName>
</protein>
<evidence type="ECO:0000256" key="1">
    <source>
        <dbReference type="ARBA" id="ARBA00001974"/>
    </source>
</evidence>
<dbReference type="InterPro" id="IPR028202">
    <property type="entry name" value="Reductase_C"/>
</dbReference>
<evidence type="ECO:0000259" key="5">
    <source>
        <dbReference type="Pfam" id="PF07992"/>
    </source>
</evidence>
<dbReference type="InterPro" id="IPR016156">
    <property type="entry name" value="FAD/NAD-linked_Rdtase_dimer_sf"/>
</dbReference>
<dbReference type="AlphaFoldDB" id="A0A840ARY9"/>
<dbReference type="PRINTS" id="PR00411">
    <property type="entry name" value="PNDRDTASEI"/>
</dbReference>
<dbReference type="SUPFAM" id="SSF55424">
    <property type="entry name" value="FAD/NAD-linked reductases, dimerisation (C-terminal) domain"/>
    <property type="match status" value="1"/>
</dbReference>
<dbReference type="Pfam" id="PF07992">
    <property type="entry name" value="Pyr_redox_2"/>
    <property type="match status" value="1"/>
</dbReference>
<dbReference type="GO" id="GO:0008860">
    <property type="term" value="F:ferredoxin-NAD+ reductase activity"/>
    <property type="evidence" value="ECO:0007669"/>
    <property type="project" value="UniProtKB-EC"/>
</dbReference>
<dbReference type="PANTHER" id="PTHR43557:SF2">
    <property type="entry name" value="RIESKE DOMAIN-CONTAINING PROTEIN-RELATED"/>
    <property type="match status" value="1"/>
</dbReference>
<dbReference type="GO" id="GO:0005737">
    <property type="term" value="C:cytoplasm"/>
    <property type="evidence" value="ECO:0007669"/>
    <property type="project" value="TreeGrafter"/>
</dbReference>
<keyword evidence="2" id="KW-0285">Flavoprotein</keyword>
<evidence type="ECO:0000313" key="7">
    <source>
        <dbReference type="EMBL" id="MBB3933019.1"/>
    </source>
</evidence>
<comment type="cofactor">
    <cofactor evidence="1">
        <name>FAD</name>
        <dbReference type="ChEBI" id="CHEBI:57692"/>
    </cofactor>
</comment>
<gene>
    <name evidence="7" type="ORF">GGR25_004083</name>
</gene>
<keyword evidence="4 7" id="KW-0560">Oxidoreductase</keyword>
<feature type="domain" description="FAD/NAD(P)-binding" evidence="5">
    <location>
        <begin position="5"/>
        <end position="302"/>
    </location>
</feature>
<evidence type="ECO:0000256" key="2">
    <source>
        <dbReference type="ARBA" id="ARBA00022630"/>
    </source>
</evidence>
<evidence type="ECO:0000256" key="3">
    <source>
        <dbReference type="ARBA" id="ARBA00022827"/>
    </source>
</evidence>
<keyword evidence="8" id="KW-1185">Reference proteome</keyword>
<dbReference type="SUPFAM" id="SSF51905">
    <property type="entry name" value="FAD/NAD(P)-binding domain"/>
    <property type="match status" value="1"/>
</dbReference>
<comment type="caution">
    <text evidence="7">The sequence shown here is derived from an EMBL/GenBank/DDBJ whole genome shotgun (WGS) entry which is preliminary data.</text>
</comment>